<dbReference type="PANTHER" id="PTHR43153">
    <property type="entry name" value="ELECTRON TRANSFER FLAVOPROTEIN ALPHA"/>
    <property type="match status" value="1"/>
</dbReference>
<reference evidence="7" key="1">
    <citation type="journal article" date="2020" name="mSystems">
        <title>Genome- and Community-Level Interaction Insights into Carbon Utilization and Element Cycling Functions of Hydrothermarchaeota in Hydrothermal Sediment.</title>
        <authorList>
            <person name="Zhou Z."/>
            <person name="Liu Y."/>
            <person name="Xu W."/>
            <person name="Pan J."/>
            <person name="Luo Z.H."/>
            <person name="Li M."/>
        </authorList>
    </citation>
    <scope>NUCLEOTIDE SEQUENCE [LARGE SCALE GENOMIC DNA]</scope>
    <source>
        <strain evidence="7">SpSt-477</strain>
    </source>
</reference>
<organism evidence="7">
    <name type="scientific">Desulfatirhabdium butyrativorans</name>
    <dbReference type="NCBI Taxonomy" id="340467"/>
    <lineage>
        <taxon>Bacteria</taxon>
        <taxon>Pseudomonadati</taxon>
        <taxon>Thermodesulfobacteriota</taxon>
        <taxon>Desulfobacteria</taxon>
        <taxon>Desulfobacterales</taxon>
        <taxon>Desulfatirhabdiaceae</taxon>
        <taxon>Desulfatirhabdium</taxon>
    </lineage>
</organism>
<name>A0A7C4VZK1_9BACT</name>
<feature type="domain" description="Electron transfer flavoprotein alpha/beta-subunit N-terminal" evidence="6">
    <location>
        <begin position="5"/>
        <end position="196"/>
    </location>
</feature>
<gene>
    <name evidence="7" type="ORF">ENS29_10930</name>
</gene>
<evidence type="ECO:0000259" key="6">
    <source>
        <dbReference type="SMART" id="SM00893"/>
    </source>
</evidence>
<evidence type="ECO:0000256" key="2">
    <source>
        <dbReference type="ARBA" id="ARBA00022448"/>
    </source>
</evidence>
<keyword evidence="4" id="KW-0249">Electron transport</keyword>
<evidence type="ECO:0000313" key="7">
    <source>
        <dbReference type="EMBL" id="HGU33355.1"/>
    </source>
</evidence>
<dbReference type="EMBL" id="DSUH01000250">
    <property type="protein sequence ID" value="HGU33355.1"/>
    <property type="molecule type" value="Genomic_DNA"/>
</dbReference>
<feature type="binding site" evidence="5">
    <location>
        <begin position="251"/>
        <end position="255"/>
    </location>
    <ligand>
        <name>FAD</name>
        <dbReference type="ChEBI" id="CHEBI:57692"/>
    </ligand>
</feature>
<comment type="cofactor">
    <cofactor evidence="5">
        <name>FAD</name>
        <dbReference type="ChEBI" id="CHEBI:57692"/>
    </cofactor>
    <text evidence="5">Binds 1 FAD per dimer.</text>
</comment>
<evidence type="ECO:0000256" key="5">
    <source>
        <dbReference type="PIRSR" id="PIRSR000089-1"/>
    </source>
</evidence>
<dbReference type="PANTHER" id="PTHR43153:SF1">
    <property type="entry name" value="ELECTRON TRANSFER FLAVOPROTEIN SUBUNIT ALPHA, MITOCHONDRIAL"/>
    <property type="match status" value="1"/>
</dbReference>
<dbReference type="InterPro" id="IPR014731">
    <property type="entry name" value="ETF_asu_C"/>
</dbReference>
<dbReference type="Pfam" id="PF01012">
    <property type="entry name" value="ETF"/>
    <property type="match status" value="1"/>
</dbReference>
<keyword evidence="2" id="KW-0813">Transport</keyword>
<keyword evidence="5" id="KW-0274">FAD</keyword>
<evidence type="ECO:0000256" key="1">
    <source>
        <dbReference type="ARBA" id="ARBA00005817"/>
    </source>
</evidence>
<dbReference type="PIRSF" id="PIRSF000089">
    <property type="entry name" value="Electra_flavoP_a"/>
    <property type="match status" value="1"/>
</dbReference>
<dbReference type="Gene3D" id="3.40.50.620">
    <property type="entry name" value="HUPs"/>
    <property type="match status" value="1"/>
</dbReference>
<dbReference type="InterPro" id="IPR014729">
    <property type="entry name" value="Rossmann-like_a/b/a_fold"/>
</dbReference>
<dbReference type="Pfam" id="PF00766">
    <property type="entry name" value="ETF_alpha"/>
    <property type="match status" value="1"/>
</dbReference>
<dbReference type="SMART" id="SM00893">
    <property type="entry name" value="ETF"/>
    <property type="match status" value="1"/>
</dbReference>
<dbReference type="GO" id="GO:0033539">
    <property type="term" value="P:fatty acid beta-oxidation using acyl-CoA dehydrogenase"/>
    <property type="evidence" value="ECO:0007669"/>
    <property type="project" value="TreeGrafter"/>
</dbReference>
<dbReference type="SUPFAM" id="SSF52402">
    <property type="entry name" value="Adenine nucleotide alpha hydrolases-like"/>
    <property type="match status" value="1"/>
</dbReference>
<dbReference type="GO" id="GO:0009055">
    <property type="term" value="F:electron transfer activity"/>
    <property type="evidence" value="ECO:0007669"/>
    <property type="project" value="InterPro"/>
</dbReference>
<dbReference type="AlphaFoldDB" id="A0A7C4VZK1"/>
<dbReference type="SUPFAM" id="SSF52467">
    <property type="entry name" value="DHS-like NAD/FAD-binding domain"/>
    <property type="match status" value="1"/>
</dbReference>
<proteinExistence type="inferred from homology"/>
<feature type="binding site" evidence="5">
    <location>
        <begin position="237"/>
        <end position="238"/>
    </location>
    <ligand>
        <name>FAD</name>
        <dbReference type="ChEBI" id="CHEBI:57692"/>
    </ligand>
</feature>
<accession>A0A7C4VZK1</accession>
<evidence type="ECO:0000256" key="4">
    <source>
        <dbReference type="ARBA" id="ARBA00022982"/>
    </source>
</evidence>
<dbReference type="FunFam" id="3.40.50.1220:FF:000004">
    <property type="entry name" value="Electron transfer flavoprotein"/>
    <property type="match status" value="1"/>
</dbReference>
<protein>
    <submittedName>
        <fullName evidence="7">Electron transfer flavoprotein subunit alpha/FixB family protein</fullName>
    </submittedName>
</protein>
<evidence type="ECO:0000256" key="3">
    <source>
        <dbReference type="ARBA" id="ARBA00022630"/>
    </source>
</evidence>
<keyword evidence="3" id="KW-0285">Flavoprotein</keyword>
<comment type="caution">
    <text evidence="7">The sequence shown here is derived from an EMBL/GenBank/DDBJ whole genome shotgun (WGS) entry which is preliminary data.</text>
</comment>
<dbReference type="InterPro" id="IPR014730">
    <property type="entry name" value="ETF_a/b_N"/>
</dbReference>
<feature type="binding site" evidence="5">
    <location>
        <position position="289"/>
    </location>
    <ligand>
        <name>FAD</name>
        <dbReference type="ChEBI" id="CHEBI:57692"/>
    </ligand>
</feature>
<feature type="binding site" evidence="5">
    <location>
        <position position="212"/>
    </location>
    <ligand>
        <name>FAD</name>
        <dbReference type="ChEBI" id="CHEBI:57692"/>
    </ligand>
</feature>
<dbReference type="Gene3D" id="3.40.50.1220">
    <property type="entry name" value="TPP-binding domain"/>
    <property type="match status" value="1"/>
</dbReference>
<dbReference type="GO" id="GO:0050660">
    <property type="term" value="F:flavin adenine dinucleotide binding"/>
    <property type="evidence" value="ECO:0007669"/>
    <property type="project" value="InterPro"/>
</dbReference>
<comment type="similarity">
    <text evidence="1">Belongs to the ETF alpha-subunit/FixB family.</text>
</comment>
<feature type="binding site" evidence="5">
    <location>
        <begin position="268"/>
        <end position="275"/>
    </location>
    <ligand>
        <name>FAD</name>
        <dbReference type="ChEBI" id="CHEBI:57692"/>
    </ligand>
</feature>
<sequence length="323" mass="33503">MALSIFALIGHKNGAADDSAFELAAAAKAIDAGASVTAVVCGAGSELDSVCQAVSAAYSTVWKINHAALAYPNAEALRPALAKVLPKGAIVLMAHDTLGMDLGPGLSIKLDAAFVPDVVGIDGLDGNVLKLVRQEFGGQVSTHIHCDISEGAVINVRSGAFQPTGETASGSVVDKSGDVGDIQPKRKYLETVVAEVGDVDITKADVLVSVGRGIEDQENLSIAQELADAIGAVVSCSRPIVDAKWLEKSRQVGTSGKTVKPKVYIALGISGSFQHLGGIKGNPFMVAINKNPKAPIFQVADVGVVTNLLEFVPELTERIKEKK</sequence>
<dbReference type="InterPro" id="IPR029035">
    <property type="entry name" value="DHS-like_NAD/FAD-binding_dom"/>
</dbReference>
<dbReference type="InterPro" id="IPR001308">
    <property type="entry name" value="ETF_a/FixB"/>
</dbReference>